<sequence length="242" mass="28729">MIQKECYYVTLGLTKTATPEEIKKQYRKLALQWHPDKNPENKEKAQEKFKQIGEAYSVLFDVEKRKIYDQYGHEGMQEQIHQHEDDGDFAFFSFDPFEIFNNFFCSGNLLFGSDDDDEFIFTQNRKKNKQKKKNRNSVFSSMINNFIDTPFFDNHQGGFSKSISTTTQFINGKQVTVTKETIQKGGKTTVIEKRNENGKITQQKYEIQGNQRKPQQLQQFDNQRRPQLQFEQQKKKKKNRQY</sequence>
<dbReference type="SMART" id="SM00271">
    <property type="entry name" value="DnaJ"/>
    <property type="match status" value="1"/>
</dbReference>
<dbReference type="OrthoDB" id="10250354at2759"/>
<comment type="caution">
    <text evidence="3">The sequence shown here is derived from an EMBL/GenBank/DDBJ whole genome shotgun (WGS) entry which is preliminary data.</text>
</comment>
<reference evidence="3" key="1">
    <citation type="submission" date="2021-01" db="EMBL/GenBank/DDBJ databases">
        <authorList>
            <consortium name="Genoscope - CEA"/>
            <person name="William W."/>
        </authorList>
    </citation>
    <scope>NUCLEOTIDE SEQUENCE</scope>
</reference>
<dbReference type="PANTHER" id="PTHR45168:SF3">
    <property type="entry name" value="DNAJ HEAT SHOCK PROTEIN FAMILY (HSP40) MEMBER B2"/>
    <property type="match status" value="1"/>
</dbReference>
<dbReference type="EMBL" id="CAJJDN010000030">
    <property type="protein sequence ID" value="CAD8073317.1"/>
    <property type="molecule type" value="Genomic_DNA"/>
</dbReference>
<evidence type="ECO:0000313" key="4">
    <source>
        <dbReference type="Proteomes" id="UP000692954"/>
    </source>
</evidence>
<evidence type="ECO:0000313" key="3">
    <source>
        <dbReference type="EMBL" id="CAD8073317.1"/>
    </source>
</evidence>
<protein>
    <recommendedName>
        <fullName evidence="2">J domain-containing protein</fullName>
    </recommendedName>
</protein>
<dbReference type="Pfam" id="PF00226">
    <property type="entry name" value="DnaJ"/>
    <property type="match status" value="1"/>
</dbReference>
<dbReference type="CDD" id="cd06257">
    <property type="entry name" value="DnaJ"/>
    <property type="match status" value="1"/>
</dbReference>
<organism evidence="3 4">
    <name type="scientific">Paramecium sonneborni</name>
    <dbReference type="NCBI Taxonomy" id="65129"/>
    <lineage>
        <taxon>Eukaryota</taxon>
        <taxon>Sar</taxon>
        <taxon>Alveolata</taxon>
        <taxon>Ciliophora</taxon>
        <taxon>Intramacronucleata</taxon>
        <taxon>Oligohymenophorea</taxon>
        <taxon>Peniculida</taxon>
        <taxon>Parameciidae</taxon>
        <taxon>Paramecium</taxon>
    </lineage>
</organism>
<dbReference type="GO" id="GO:0051082">
    <property type="term" value="F:unfolded protein binding"/>
    <property type="evidence" value="ECO:0007669"/>
    <property type="project" value="InterPro"/>
</dbReference>
<evidence type="ECO:0000256" key="1">
    <source>
        <dbReference type="SAM" id="MobiDB-lite"/>
    </source>
</evidence>
<accession>A0A8S1M0K0</accession>
<dbReference type="InterPro" id="IPR018253">
    <property type="entry name" value="DnaJ_domain_CS"/>
</dbReference>
<evidence type="ECO:0000259" key="2">
    <source>
        <dbReference type="PROSITE" id="PS50076"/>
    </source>
</evidence>
<feature type="compositionally biased region" description="Polar residues" evidence="1">
    <location>
        <begin position="208"/>
        <end position="221"/>
    </location>
</feature>
<dbReference type="GO" id="GO:0030544">
    <property type="term" value="F:Hsp70 protein binding"/>
    <property type="evidence" value="ECO:0007669"/>
    <property type="project" value="InterPro"/>
</dbReference>
<feature type="region of interest" description="Disordered" evidence="1">
    <location>
        <begin position="208"/>
        <end position="242"/>
    </location>
</feature>
<keyword evidence="4" id="KW-1185">Reference proteome</keyword>
<dbReference type="InterPro" id="IPR001623">
    <property type="entry name" value="DnaJ_domain"/>
</dbReference>
<feature type="domain" description="J" evidence="2">
    <location>
        <begin position="6"/>
        <end position="72"/>
    </location>
</feature>
<dbReference type="Proteomes" id="UP000692954">
    <property type="component" value="Unassembled WGS sequence"/>
</dbReference>
<dbReference type="InterPro" id="IPR043183">
    <property type="entry name" value="DNJB2/6-like"/>
</dbReference>
<gene>
    <name evidence="3" type="ORF">PSON_ATCC_30995.1.T0300245</name>
</gene>
<dbReference type="PROSITE" id="PS00636">
    <property type="entry name" value="DNAJ_1"/>
    <property type="match status" value="1"/>
</dbReference>
<dbReference type="AlphaFoldDB" id="A0A8S1M0K0"/>
<dbReference type="PANTHER" id="PTHR45168">
    <property type="entry name" value="DNAJ HOMOLOG SUBFAMILY B MEMBER 2"/>
    <property type="match status" value="1"/>
</dbReference>
<proteinExistence type="predicted"/>
<dbReference type="PROSITE" id="PS50076">
    <property type="entry name" value="DNAJ_2"/>
    <property type="match status" value="1"/>
</dbReference>
<name>A0A8S1M0K0_9CILI</name>